<protein>
    <recommendedName>
        <fullName evidence="3">BPL/LPL catalytic domain-containing protein</fullName>
    </recommendedName>
</protein>
<dbReference type="SUPFAM" id="SSF55681">
    <property type="entry name" value="Class II aaRS and biotin synthetases"/>
    <property type="match status" value="1"/>
</dbReference>
<dbReference type="AlphaFoldDB" id="A0A1F5EYM4"/>
<sequence>METELRGGKVVYAVIGVGLNVNFERERLPGELARTATTILSETGRQHPLDTLLGELLSSLALTYETLGRDPNEIADRYLALLALHGTGV</sequence>
<evidence type="ECO:0008006" key="3">
    <source>
        <dbReference type="Google" id="ProtNLM"/>
    </source>
</evidence>
<evidence type="ECO:0000313" key="1">
    <source>
        <dbReference type="EMBL" id="OGD72518.1"/>
    </source>
</evidence>
<dbReference type="InterPro" id="IPR045864">
    <property type="entry name" value="aa-tRNA-synth_II/BPL/LPL"/>
</dbReference>
<reference evidence="1 2" key="1">
    <citation type="journal article" date="2016" name="Nat. Commun.">
        <title>Thousands of microbial genomes shed light on interconnected biogeochemical processes in an aquifer system.</title>
        <authorList>
            <person name="Anantharaman K."/>
            <person name="Brown C.T."/>
            <person name="Hug L.A."/>
            <person name="Sharon I."/>
            <person name="Castelle C.J."/>
            <person name="Probst A.J."/>
            <person name="Thomas B.C."/>
            <person name="Singh A."/>
            <person name="Wilkins M.J."/>
            <person name="Karaoz U."/>
            <person name="Brodie E.L."/>
            <person name="Williams K.H."/>
            <person name="Hubbard S.S."/>
            <person name="Banfield J.F."/>
        </authorList>
    </citation>
    <scope>NUCLEOTIDE SEQUENCE [LARGE SCALE GENOMIC DNA]</scope>
</reference>
<accession>A0A1F5EYM4</accession>
<name>A0A1F5EYM4_9BACT</name>
<evidence type="ECO:0000313" key="2">
    <source>
        <dbReference type="Proteomes" id="UP000177187"/>
    </source>
</evidence>
<organism evidence="1 2">
    <name type="scientific">Candidatus Coatesbacteria bacterium RBG_13_66_14</name>
    <dbReference type="NCBI Taxonomy" id="1817816"/>
    <lineage>
        <taxon>Bacteria</taxon>
        <taxon>Candidatus Coatesiibacteriota</taxon>
    </lineage>
</organism>
<dbReference type="EMBL" id="MFAF01000118">
    <property type="protein sequence ID" value="OGD72518.1"/>
    <property type="molecule type" value="Genomic_DNA"/>
</dbReference>
<proteinExistence type="predicted"/>
<comment type="caution">
    <text evidence="1">The sequence shown here is derived from an EMBL/GenBank/DDBJ whole genome shotgun (WGS) entry which is preliminary data.</text>
</comment>
<dbReference type="Proteomes" id="UP000177187">
    <property type="component" value="Unassembled WGS sequence"/>
</dbReference>
<dbReference type="STRING" id="1817816.A2Y64_03225"/>
<gene>
    <name evidence="1" type="ORF">A2Y64_03225</name>
</gene>
<dbReference type="Gene3D" id="3.30.930.10">
    <property type="entry name" value="Bira Bifunctional Protein, Domain 2"/>
    <property type="match status" value="1"/>
</dbReference>